<proteinExistence type="predicted"/>
<organism evidence="1 2">
    <name type="scientific">Bacteroides stercoris</name>
    <dbReference type="NCBI Taxonomy" id="46506"/>
    <lineage>
        <taxon>Bacteria</taxon>
        <taxon>Pseudomonadati</taxon>
        <taxon>Bacteroidota</taxon>
        <taxon>Bacteroidia</taxon>
        <taxon>Bacteroidales</taxon>
        <taxon>Bacteroidaceae</taxon>
        <taxon>Bacteroides</taxon>
    </lineage>
</organism>
<gene>
    <name evidence="1" type="ORF">AA415_02912</name>
</gene>
<keyword evidence="2" id="KW-1185">Reference proteome</keyword>
<dbReference type="RefSeq" id="WP_060386491.1">
    <property type="nucleotide sequence ID" value="NZ_LRGC01000021.1"/>
</dbReference>
<name>A0A108T2R3_BACSE</name>
<comment type="caution">
    <text evidence="1">The sequence shown here is derived from an EMBL/GenBank/DDBJ whole genome shotgun (WGS) entry which is preliminary data.</text>
</comment>
<protein>
    <submittedName>
        <fullName evidence="1">Uncharacterized protein</fullName>
    </submittedName>
</protein>
<dbReference type="Proteomes" id="UP000056419">
    <property type="component" value="Unassembled WGS sequence"/>
</dbReference>
<accession>A0A108T2R3</accession>
<dbReference type="EMBL" id="LRGC01000021">
    <property type="protein sequence ID" value="KWR52325.1"/>
    <property type="molecule type" value="Genomic_DNA"/>
</dbReference>
<dbReference type="PATRIC" id="fig|46506.5.peg.3139"/>
<reference evidence="1 2" key="1">
    <citation type="journal article" date="2016" name="BMC Genomics">
        <title>Type VI secretion systems of human gut Bacteroidales segregate into three genetic architectures, two of which are contained on mobile genetic elements.</title>
        <authorList>
            <person name="Coyne M.J."/>
            <person name="Roelofs K.G."/>
            <person name="Comstock L.E."/>
        </authorList>
    </citation>
    <scope>NUCLEOTIDE SEQUENCE [LARGE SCALE GENOMIC DNA]</scope>
    <source>
        <strain evidence="1 2">CL09T03C01</strain>
    </source>
</reference>
<evidence type="ECO:0000313" key="2">
    <source>
        <dbReference type="Proteomes" id="UP000056419"/>
    </source>
</evidence>
<sequence>MNQNQVTASLAIVAVSNGTTVNGYVRVDNGPLIQAWTKGSDKYTPDFEALAEDKRPIVIVVLRDVSSGRILIPSKLVFKYNGTELAFGEDGLCNTEQFAGTFKRVTGYNVSVDSQSYPMTGLRVMKNLVPISGYDNDRITVSGEVEIGGHTVSFNELATDVVIQESSGKQYELFITSDKGTQIINPSEVLTLKASLYSGGDLINDLGNITLQWKKQLPSGEANLGTQGTQNIAANDIDGSLVVSCEAVQNAKVIAKGFITVFDLSDPILAAFKVKGLASDGQIYPGETGTLTPYAYKRQSGEEVAVASWDFATFDGENNPFTLSGKDSNKFQGKDIALTYTDAARAKTFRVIATNTNPIEL</sequence>
<dbReference type="AlphaFoldDB" id="A0A108T2R3"/>
<dbReference type="STRING" id="46506.AA415_02912"/>
<evidence type="ECO:0000313" key="1">
    <source>
        <dbReference type="EMBL" id="KWR52325.1"/>
    </source>
</evidence>